<organism evidence="1">
    <name type="scientific">marine metagenome</name>
    <dbReference type="NCBI Taxonomy" id="408172"/>
    <lineage>
        <taxon>unclassified sequences</taxon>
        <taxon>metagenomes</taxon>
        <taxon>ecological metagenomes</taxon>
    </lineage>
</organism>
<sequence>MKDLLKELLETVALALVIFFLLQSSLRNYRVELSSMEGTL</sequence>
<accession>A0A382NHI4</accession>
<protein>
    <submittedName>
        <fullName evidence="1">Uncharacterized protein</fullName>
    </submittedName>
</protein>
<proteinExistence type="predicted"/>
<dbReference type="AlphaFoldDB" id="A0A382NHI4"/>
<feature type="non-terminal residue" evidence="1">
    <location>
        <position position="40"/>
    </location>
</feature>
<reference evidence="1" key="1">
    <citation type="submission" date="2018-05" db="EMBL/GenBank/DDBJ databases">
        <authorList>
            <person name="Lanie J.A."/>
            <person name="Ng W.-L."/>
            <person name="Kazmierczak K.M."/>
            <person name="Andrzejewski T.M."/>
            <person name="Davidsen T.M."/>
            <person name="Wayne K.J."/>
            <person name="Tettelin H."/>
            <person name="Glass J.I."/>
            <person name="Rusch D."/>
            <person name="Podicherti R."/>
            <person name="Tsui H.-C.T."/>
            <person name="Winkler M.E."/>
        </authorList>
    </citation>
    <scope>NUCLEOTIDE SEQUENCE</scope>
</reference>
<name>A0A382NHI4_9ZZZZ</name>
<dbReference type="EMBL" id="UINC01100039">
    <property type="protein sequence ID" value="SVC59775.1"/>
    <property type="molecule type" value="Genomic_DNA"/>
</dbReference>
<gene>
    <name evidence="1" type="ORF">METZ01_LOCUS312629</name>
</gene>
<evidence type="ECO:0000313" key="1">
    <source>
        <dbReference type="EMBL" id="SVC59775.1"/>
    </source>
</evidence>